<dbReference type="InterPro" id="IPR001789">
    <property type="entry name" value="Sig_transdc_resp-reg_receiver"/>
</dbReference>
<comment type="caution">
    <text evidence="12">The sequence shown here is derived from an EMBL/GenBank/DDBJ whole genome shotgun (WGS) entry which is preliminary data.</text>
</comment>
<dbReference type="EMBL" id="VHLL01000006">
    <property type="protein sequence ID" value="MCT8337810.1"/>
    <property type="molecule type" value="Genomic_DNA"/>
</dbReference>
<accession>A0A9E4ZNR1</accession>
<evidence type="ECO:0000259" key="8">
    <source>
        <dbReference type="PROSITE" id="PS50109"/>
    </source>
</evidence>
<feature type="domain" description="PAC" evidence="11">
    <location>
        <begin position="405"/>
        <end position="457"/>
    </location>
</feature>
<evidence type="ECO:0000256" key="6">
    <source>
        <dbReference type="PROSITE-ProRule" id="PRU00169"/>
    </source>
</evidence>
<dbReference type="SUPFAM" id="SSF55874">
    <property type="entry name" value="ATPase domain of HSP90 chaperone/DNA topoisomerase II/histidine kinase"/>
    <property type="match status" value="1"/>
</dbReference>
<dbReference type="AlphaFoldDB" id="A0A9E4ZNR1"/>
<feature type="domain" description="PAC" evidence="11">
    <location>
        <begin position="695"/>
        <end position="746"/>
    </location>
</feature>
<evidence type="ECO:0000259" key="9">
    <source>
        <dbReference type="PROSITE" id="PS50110"/>
    </source>
</evidence>
<evidence type="ECO:0000259" key="10">
    <source>
        <dbReference type="PROSITE" id="PS50112"/>
    </source>
</evidence>
<dbReference type="SUPFAM" id="SSF55785">
    <property type="entry name" value="PYP-like sensor domain (PAS domain)"/>
    <property type="match status" value="4"/>
</dbReference>
<dbReference type="Pfam" id="PF02518">
    <property type="entry name" value="HATPase_c"/>
    <property type="match status" value="1"/>
</dbReference>
<comment type="catalytic activity">
    <reaction evidence="1">
        <text>ATP + protein L-histidine = ADP + protein N-phospho-L-histidine.</text>
        <dbReference type="EC" id="2.7.13.3"/>
    </reaction>
</comment>
<feature type="domain" description="Histidine kinase" evidence="8">
    <location>
        <begin position="771"/>
        <end position="964"/>
    </location>
</feature>
<dbReference type="InterPro" id="IPR000700">
    <property type="entry name" value="PAS-assoc_C"/>
</dbReference>
<feature type="domain" description="PAC" evidence="11">
    <location>
        <begin position="570"/>
        <end position="621"/>
    </location>
</feature>
<feature type="domain" description="PAS" evidence="10">
    <location>
        <begin position="318"/>
        <end position="363"/>
    </location>
</feature>
<feature type="domain" description="Response regulatory" evidence="9">
    <location>
        <begin position="23"/>
        <end position="138"/>
    </location>
</feature>
<evidence type="ECO:0000313" key="13">
    <source>
        <dbReference type="Proteomes" id="UP001065682"/>
    </source>
</evidence>
<dbReference type="InterPro" id="IPR035965">
    <property type="entry name" value="PAS-like_dom_sf"/>
</dbReference>
<dbReference type="PANTHER" id="PTHR43304">
    <property type="entry name" value="PHYTOCHROME-LIKE PROTEIN CPH1"/>
    <property type="match status" value="1"/>
</dbReference>
<keyword evidence="3 6" id="KW-0597">Phosphoprotein</keyword>
<dbReference type="EC" id="2.7.13.3" evidence="2"/>
<dbReference type="PROSITE" id="PS50112">
    <property type="entry name" value="PAS"/>
    <property type="match status" value="4"/>
</dbReference>
<feature type="domain" description="PAS" evidence="10">
    <location>
        <begin position="645"/>
        <end position="677"/>
    </location>
</feature>
<dbReference type="Gene3D" id="2.10.70.100">
    <property type="match status" value="1"/>
</dbReference>
<sequence>MFYYFSPPFSIGTTVHTVTNPDHILYVDDEEALLDIGRAFLERTGGIAVDVTTSPIEALRMILSGRYAAVVSDYQMPEMDGIALLKRVREAGSRVPFIIFTGRGREEVAIEALNNGADFYIQKGGNPTAQFAELANAVRQLSGRRKAEIALHRSEEMLYRAQSLAHLGSWEFYHRTGDLIWSDESYRIFGLDREEPLTYDGFLAAVHPDDRALVDTAYRSSIADGKDGYEVEHRLLRSDSGEVRYVLERCEHYRNGAGEVVRSVGMVHDITGRKLAELERVERHAELQAAYEQLAAVEEELRSSFDDLAKNQQRLLESERKLADIIDFLPDATFVIDTSGRVIAWNRAIEEMLGVPKAGMLGKGDYAYAVPLYGEARPVLIDYVLRSDGASSGPYQAMVRKGEILEGETYLPRPDGSQSVIMIRASPLYDREGRRVGAIETIRDISRQKQVDAELLRRHEELQGTYEQLAAAEEELRSSFDDLAESQHRLQASEERYRRISESISDVVYSCVLESSGDYTIDWIAGAVREITGYTGEEILSMRCWKEIVYPDDLAVFEREISRLSPGMSSLFELRIVSRDGSIRWLRISADCSDSGSRGVRLYGGWQDVTDQKGAEEALRETAAKMESIFRAAPTGIGMVVNRVFTEVNGRLCDIVGYTREELIGQPVRLLYQDDAEYESFLQEMHAQIREVGTCTREIRSRRKDGAIIGILLSITPLDPASLSRGLTFTAQDITERKALEQEIEYHAVELARQTNSLAVVNRKLNLMSSITRHDILNQLTILLGNLSFAEEAVQEPEVSKYLTRVQGAADRIRRQIEFTRDYTDLGIKSPEWQRVTDAIQSASPQGLPVENEAGDLVIYADPMLSTVFANLMDNTLRHGESTTRTRVWYRPEENGDLTLVWEDNGVGVPAGEKERIFHRGVGKNTGLGLFLIREILGITGISIAETGEFGTGARFEMLVPSGAYRVLE</sequence>
<dbReference type="NCBIfam" id="TIGR00229">
    <property type="entry name" value="sensory_box"/>
    <property type="match status" value="4"/>
</dbReference>
<gene>
    <name evidence="12" type="ORF">FKB36_10030</name>
</gene>
<dbReference type="InterPro" id="IPR000014">
    <property type="entry name" value="PAS"/>
</dbReference>
<dbReference type="Gene3D" id="3.40.50.2300">
    <property type="match status" value="1"/>
</dbReference>
<dbReference type="InterPro" id="IPR013656">
    <property type="entry name" value="PAS_4"/>
</dbReference>
<evidence type="ECO:0000256" key="4">
    <source>
        <dbReference type="ARBA" id="ARBA00022679"/>
    </source>
</evidence>
<dbReference type="SMART" id="SM00387">
    <property type="entry name" value="HATPase_c"/>
    <property type="match status" value="1"/>
</dbReference>
<dbReference type="SMART" id="SM00448">
    <property type="entry name" value="REC"/>
    <property type="match status" value="1"/>
</dbReference>
<dbReference type="PROSITE" id="PS50110">
    <property type="entry name" value="RESPONSE_REGULATORY"/>
    <property type="match status" value="1"/>
</dbReference>
<dbReference type="Gene3D" id="3.30.450.20">
    <property type="entry name" value="PAS domain"/>
    <property type="match status" value="4"/>
</dbReference>
<evidence type="ECO:0000256" key="5">
    <source>
        <dbReference type="ARBA" id="ARBA00022777"/>
    </source>
</evidence>
<feature type="domain" description="PAS" evidence="10">
    <location>
        <begin position="493"/>
        <end position="568"/>
    </location>
</feature>
<proteinExistence type="predicted"/>
<dbReference type="InterPro" id="IPR036890">
    <property type="entry name" value="HATPase_C_sf"/>
</dbReference>
<evidence type="ECO:0000256" key="2">
    <source>
        <dbReference type="ARBA" id="ARBA00012438"/>
    </source>
</evidence>
<evidence type="ECO:0000313" key="12">
    <source>
        <dbReference type="EMBL" id="MCT8337810.1"/>
    </source>
</evidence>
<dbReference type="Pfam" id="PF08447">
    <property type="entry name" value="PAS_3"/>
    <property type="match status" value="2"/>
</dbReference>
<dbReference type="InterPro" id="IPR011006">
    <property type="entry name" value="CheY-like_superfamily"/>
</dbReference>
<keyword evidence="4" id="KW-0808">Transferase</keyword>
<keyword evidence="7" id="KW-0175">Coiled coil</keyword>
<dbReference type="SMART" id="SM00086">
    <property type="entry name" value="PAC"/>
    <property type="match status" value="4"/>
</dbReference>
<dbReference type="Gene3D" id="3.30.565.10">
    <property type="entry name" value="Histidine kinase-like ATPase, C-terminal domain"/>
    <property type="match status" value="1"/>
</dbReference>
<dbReference type="PANTHER" id="PTHR43304:SF1">
    <property type="entry name" value="PAC DOMAIN-CONTAINING PROTEIN"/>
    <property type="match status" value="1"/>
</dbReference>
<dbReference type="Pfam" id="PF13426">
    <property type="entry name" value="PAS_9"/>
    <property type="match status" value="1"/>
</dbReference>
<feature type="domain" description="PAS" evidence="10">
    <location>
        <begin position="181"/>
        <end position="225"/>
    </location>
</feature>
<evidence type="ECO:0000256" key="3">
    <source>
        <dbReference type="ARBA" id="ARBA00022553"/>
    </source>
</evidence>
<protein>
    <recommendedName>
        <fullName evidence="2">histidine kinase</fullName>
        <ecNumber evidence="2">2.7.13.3</ecNumber>
    </recommendedName>
</protein>
<dbReference type="InterPro" id="IPR005467">
    <property type="entry name" value="His_kinase_dom"/>
</dbReference>
<dbReference type="CDD" id="cd00156">
    <property type="entry name" value="REC"/>
    <property type="match status" value="1"/>
</dbReference>
<dbReference type="InterPro" id="IPR003594">
    <property type="entry name" value="HATPase_dom"/>
</dbReference>
<evidence type="ECO:0000256" key="1">
    <source>
        <dbReference type="ARBA" id="ARBA00000085"/>
    </source>
</evidence>
<feature type="modified residue" description="4-aspartylphosphate" evidence="6">
    <location>
        <position position="73"/>
    </location>
</feature>
<dbReference type="InterPro" id="IPR013655">
    <property type="entry name" value="PAS_fold_3"/>
</dbReference>
<dbReference type="PROSITE" id="PS50109">
    <property type="entry name" value="HIS_KIN"/>
    <property type="match status" value="1"/>
</dbReference>
<evidence type="ECO:0000259" key="11">
    <source>
        <dbReference type="PROSITE" id="PS50113"/>
    </source>
</evidence>
<dbReference type="Pfam" id="PF00072">
    <property type="entry name" value="Response_reg"/>
    <property type="match status" value="1"/>
</dbReference>
<keyword evidence="13" id="KW-1185">Reference proteome</keyword>
<evidence type="ECO:0000256" key="7">
    <source>
        <dbReference type="SAM" id="Coils"/>
    </source>
</evidence>
<keyword evidence="5" id="KW-0418">Kinase</keyword>
<dbReference type="SMART" id="SM00091">
    <property type="entry name" value="PAS"/>
    <property type="match status" value="4"/>
</dbReference>
<dbReference type="GO" id="GO:0000160">
    <property type="term" value="P:phosphorelay signal transduction system"/>
    <property type="evidence" value="ECO:0007669"/>
    <property type="project" value="InterPro"/>
</dbReference>
<dbReference type="InterPro" id="IPR001610">
    <property type="entry name" value="PAC"/>
</dbReference>
<dbReference type="InterPro" id="IPR052162">
    <property type="entry name" value="Sensor_kinase/Photoreceptor"/>
</dbReference>
<feature type="domain" description="PAC" evidence="11">
    <location>
        <begin position="229"/>
        <end position="282"/>
    </location>
</feature>
<dbReference type="Pfam" id="PF08448">
    <property type="entry name" value="PAS_4"/>
    <property type="match status" value="1"/>
</dbReference>
<dbReference type="CDD" id="cd00130">
    <property type="entry name" value="PAS"/>
    <property type="match status" value="3"/>
</dbReference>
<reference evidence="12" key="1">
    <citation type="submission" date="2019-06" db="EMBL/GenBank/DDBJ databases">
        <title>Methanoculleus strain from Tamsui River, Taipei, Taiwan.</title>
        <authorList>
            <person name="You Y.-T."/>
            <person name="Chen S.-C."/>
            <person name="Lai S.-J."/>
            <person name="Lee Y.-C."/>
            <person name="Lai M.-C."/>
        </authorList>
    </citation>
    <scope>NUCLEOTIDE SEQUENCE</scope>
    <source>
        <strain evidence="12">Afa-1</strain>
    </source>
</reference>
<feature type="coiled-coil region" evidence="7">
    <location>
        <begin position="459"/>
        <end position="503"/>
    </location>
</feature>
<dbReference type="Proteomes" id="UP001065682">
    <property type="component" value="Unassembled WGS sequence"/>
</dbReference>
<organism evidence="12 13">
    <name type="scientific">Methanoculleus formosensis</name>
    <dbReference type="NCBI Taxonomy" id="2590886"/>
    <lineage>
        <taxon>Archaea</taxon>
        <taxon>Methanobacteriati</taxon>
        <taxon>Methanobacteriota</taxon>
        <taxon>Stenosarchaea group</taxon>
        <taxon>Methanomicrobia</taxon>
        <taxon>Methanomicrobiales</taxon>
        <taxon>Methanomicrobiaceae</taxon>
        <taxon>Methanoculleus</taxon>
    </lineage>
</organism>
<dbReference type="PROSITE" id="PS50113">
    <property type="entry name" value="PAC"/>
    <property type="match status" value="4"/>
</dbReference>
<dbReference type="GO" id="GO:0004673">
    <property type="term" value="F:protein histidine kinase activity"/>
    <property type="evidence" value="ECO:0007669"/>
    <property type="project" value="UniProtKB-EC"/>
</dbReference>
<name>A0A9E4ZNR1_9EURY</name>
<dbReference type="SUPFAM" id="SSF52172">
    <property type="entry name" value="CheY-like"/>
    <property type="match status" value="1"/>
</dbReference>